<reference evidence="3 4" key="1">
    <citation type="submission" date="2019-06" db="EMBL/GenBank/DDBJ databases">
        <title>Sequencing the genomes of 1000 actinobacteria strains.</title>
        <authorList>
            <person name="Klenk H.-P."/>
        </authorList>
    </citation>
    <scope>NUCLEOTIDE SEQUENCE [LARGE SCALE GENOMIC DNA]</scope>
    <source>
        <strain evidence="3 4">DSM 102131</strain>
    </source>
</reference>
<dbReference type="EMBL" id="VIXA01000002">
    <property type="protein sequence ID" value="TWG22905.1"/>
    <property type="molecule type" value="Genomic_DNA"/>
</dbReference>
<proteinExistence type="predicted"/>
<accession>A0A561WGC0</accession>
<feature type="signal peptide" evidence="2">
    <location>
        <begin position="1"/>
        <end position="19"/>
    </location>
</feature>
<evidence type="ECO:0000256" key="1">
    <source>
        <dbReference type="SAM" id="MobiDB-lite"/>
    </source>
</evidence>
<evidence type="ECO:0000313" key="3">
    <source>
        <dbReference type="EMBL" id="TWG22905.1"/>
    </source>
</evidence>
<evidence type="ECO:0000313" key="4">
    <source>
        <dbReference type="Proteomes" id="UP000319927"/>
    </source>
</evidence>
<dbReference type="Proteomes" id="UP000319927">
    <property type="component" value="Unassembled WGS sequence"/>
</dbReference>
<feature type="region of interest" description="Disordered" evidence="1">
    <location>
        <begin position="130"/>
        <end position="152"/>
    </location>
</feature>
<keyword evidence="2" id="KW-0732">Signal</keyword>
<dbReference type="RefSeq" id="WP_154941327.1">
    <property type="nucleotide sequence ID" value="NZ_VIXA01000002.1"/>
</dbReference>
<evidence type="ECO:0008006" key="5">
    <source>
        <dbReference type="Google" id="ProtNLM"/>
    </source>
</evidence>
<organism evidence="3 4">
    <name type="scientific">Micromonospora palomenae</name>
    <dbReference type="NCBI Taxonomy" id="1461247"/>
    <lineage>
        <taxon>Bacteria</taxon>
        <taxon>Bacillati</taxon>
        <taxon>Actinomycetota</taxon>
        <taxon>Actinomycetes</taxon>
        <taxon>Micromonosporales</taxon>
        <taxon>Micromonosporaceae</taxon>
        <taxon>Micromonospora</taxon>
    </lineage>
</organism>
<sequence>MRRTSRIVVALLVSGPLGACGSGSSPEEARPSVLVTTSAAAPSPPPATRSAARVSLAEALSRYVTASYGGDHRYVGDCAGARPDPRGVCSLEKATVDAGTVYAVGAPFSEIDAFLLLRADAAGWRVVDDHVPPESGGSTAGPEPDWFEEVGS</sequence>
<dbReference type="OrthoDB" id="3403464at2"/>
<name>A0A561WGC0_9ACTN</name>
<dbReference type="AlphaFoldDB" id="A0A561WGC0"/>
<gene>
    <name evidence="3" type="ORF">FHX75_121449</name>
</gene>
<feature type="chain" id="PRO_5039465475" description="Lipoprotein" evidence="2">
    <location>
        <begin position="20"/>
        <end position="152"/>
    </location>
</feature>
<evidence type="ECO:0000256" key="2">
    <source>
        <dbReference type="SAM" id="SignalP"/>
    </source>
</evidence>
<protein>
    <recommendedName>
        <fullName evidence="5">Lipoprotein</fullName>
    </recommendedName>
</protein>
<feature type="region of interest" description="Disordered" evidence="1">
    <location>
        <begin position="19"/>
        <end position="47"/>
    </location>
</feature>
<keyword evidence="4" id="KW-1185">Reference proteome</keyword>
<comment type="caution">
    <text evidence="3">The sequence shown here is derived from an EMBL/GenBank/DDBJ whole genome shotgun (WGS) entry which is preliminary data.</text>
</comment>